<name>A0ACC0PQP9_RHOML</name>
<dbReference type="Proteomes" id="UP001062846">
    <property type="component" value="Chromosome 2"/>
</dbReference>
<sequence length="349" mass="39074">MSRLNVHELLKHKKVAEPTAKSIARIPPPAAQQENPGEMAVGQFNSGCSRKMKREVNTPGGGERGNDKTTGVEIGIPLEDILHTRERMRLEEAAKNLNDRRSNCREYGTLRWLPHKLVSQSLPIETFAVVDQERIPQLNSDMMPCDQTLAVTVDTKGSVVNEIWPLQFLTTTRQESPVEDFGNDEVEAVGMGGEQTGEGEMGDVQLNSVCLEKEKRKVKTPRGDERGNKEKTGVRIGIPLEDILQTKGMSLQDAAINLNVSRSTLKRVCRTYDISRWPPRMKNEHVSQSCPKESPTVVDQEGIQRLNCDILPSYQDLAVIVDTDSVVFKARCVDGMIVKFRLSRPWKMA</sequence>
<proteinExistence type="predicted"/>
<evidence type="ECO:0000313" key="2">
    <source>
        <dbReference type="Proteomes" id="UP001062846"/>
    </source>
</evidence>
<protein>
    <submittedName>
        <fullName evidence="1">Uncharacterized protein</fullName>
    </submittedName>
</protein>
<dbReference type="EMBL" id="CM046389">
    <property type="protein sequence ID" value="KAI8567384.1"/>
    <property type="molecule type" value="Genomic_DNA"/>
</dbReference>
<evidence type="ECO:0000313" key="1">
    <source>
        <dbReference type="EMBL" id="KAI8567384.1"/>
    </source>
</evidence>
<organism evidence="1 2">
    <name type="scientific">Rhododendron molle</name>
    <name type="common">Chinese azalea</name>
    <name type="synonym">Azalea mollis</name>
    <dbReference type="NCBI Taxonomy" id="49168"/>
    <lineage>
        <taxon>Eukaryota</taxon>
        <taxon>Viridiplantae</taxon>
        <taxon>Streptophyta</taxon>
        <taxon>Embryophyta</taxon>
        <taxon>Tracheophyta</taxon>
        <taxon>Spermatophyta</taxon>
        <taxon>Magnoliopsida</taxon>
        <taxon>eudicotyledons</taxon>
        <taxon>Gunneridae</taxon>
        <taxon>Pentapetalae</taxon>
        <taxon>asterids</taxon>
        <taxon>Ericales</taxon>
        <taxon>Ericaceae</taxon>
        <taxon>Ericoideae</taxon>
        <taxon>Rhodoreae</taxon>
        <taxon>Rhododendron</taxon>
    </lineage>
</organism>
<keyword evidence="2" id="KW-1185">Reference proteome</keyword>
<gene>
    <name evidence="1" type="ORF">RHMOL_Rhmol02G0117800</name>
</gene>
<comment type="caution">
    <text evidence="1">The sequence shown here is derived from an EMBL/GenBank/DDBJ whole genome shotgun (WGS) entry which is preliminary data.</text>
</comment>
<reference evidence="1" key="1">
    <citation type="submission" date="2022-02" db="EMBL/GenBank/DDBJ databases">
        <title>Plant Genome Project.</title>
        <authorList>
            <person name="Zhang R.-G."/>
        </authorList>
    </citation>
    <scope>NUCLEOTIDE SEQUENCE</scope>
    <source>
        <strain evidence="1">AT1</strain>
    </source>
</reference>
<accession>A0ACC0PQP9</accession>